<sequence length="818" mass="89939">MVKLSLRLSSIRMRLLLASTVVQIVLLTLLLANSVRLMNQATSASLNTLVSQNATMLHAMAVAYGDMGELHTLQDVLGELLSESDEGLVYVRIVAPDGQVLVSAGLPDMRELPEADDAHARGGAGGGVVHVRRPLLLDRNEVGFLQFGVSVSVLAAARKAITEQGTAIALAELLMTFGLLSGIGYLLTRNLSRLLAGSEAIAAGKLDHRLPESGHDELARLARRFNVMAANLQDRIGELQDSAERLKASEQRYELAIQGAHDGLWDWDIADGQVYCSPRYCEVAGLTAGRMYYSPAEVVTGIHPDDAPGYRTKMIEHLKGFSTQFKCEYRARQQDGSYRWVMTRGVAVRGEDGRAARMAGSISDVHEHKLVQMRLQYDALHDGLTQLPNRALFLEHACSALGQQRRTGGQDFAVLAINLQRFRLVNDSFGHEAGDALLCHVARTIQETLRYGDIAARVGGDQFALLLNRIENPAEALRLAGTLRERLAKPTSIAGQILYPKFRIGMSLSIDYRDSENGDTMLRDADNALQRTRERGDDSVAIFHASMHEQALQSLQLEGDLRDALGSDELIVHFQPIVALDSGSITSFEALVRWRHPVRGMLPPNLFVPLAETLGLIHELDMLVLRRACERLAQWRQLAASDAAVPRVSVNLSATQFARPDLAGEIIAEVDRHGLPREMLRFEVTESVLAQPEGPAAEILQKLRTAGMSVLIDDFGTGYSALSYLHTIPCDLVKLDGSFVRSLENDERLRTIVARSIELAHDLGMRVVAECIETTRQSELLLGMGCDYGQGYLFARPLDVEAVEELLFGKQLAREARA</sequence>
<dbReference type="SUPFAM" id="SSF158472">
    <property type="entry name" value="HAMP domain-like"/>
    <property type="match status" value="1"/>
</dbReference>
<dbReference type="PROSITE" id="PS50885">
    <property type="entry name" value="HAMP"/>
    <property type="match status" value="1"/>
</dbReference>
<organism evidence="5 6">
    <name type="scientific">Aromatoleum toluvorans</name>
    <dbReference type="NCBI Taxonomy" id="92002"/>
    <lineage>
        <taxon>Bacteria</taxon>
        <taxon>Pseudomonadati</taxon>
        <taxon>Pseudomonadota</taxon>
        <taxon>Betaproteobacteria</taxon>
        <taxon>Rhodocyclales</taxon>
        <taxon>Rhodocyclaceae</taxon>
        <taxon>Aromatoleum</taxon>
    </lineage>
</organism>
<dbReference type="InterPro" id="IPR001610">
    <property type="entry name" value="PAC"/>
</dbReference>
<feature type="domain" description="EAL" evidence="2">
    <location>
        <begin position="554"/>
        <end position="811"/>
    </location>
</feature>
<evidence type="ECO:0000259" key="3">
    <source>
        <dbReference type="PROSITE" id="PS50885"/>
    </source>
</evidence>
<dbReference type="Proteomes" id="UP000623795">
    <property type="component" value="Unassembled WGS sequence"/>
</dbReference>
<dbReference type="Pfam" id="PF00990">
    <property type="entry name" value="GGDEF"/>
    <property type="match status" value="1"/>
</dbReference>
<dbReference type="SUPFAM" id="SSF55785">
    <property type="entry name" value="PYP-like sensor domain (PAS domain)"/>
    <property type="match status" value="1"/>
</dbReference>
<dbReference type="CDD" id="cd01949">
    <property type="entry name" value="GGDEF"/>
    <property type="match status" value="1"/>
</dbReference>
<name>A0ABX1Q5C7_9RHOO</name>
<dbReference type="EMBL" id="WTVN01000043">
    <property type="protein sequence ID" value="NMG45971.1"/>
    <property type="molecule type" value="Genomic_DNA"/>
</dbReference>
<dbReference type="NCBIfam" id="TIGR00254">
    <property type="entry name" value="GGDEF"/>
    <property type="match status" value="1"/>
</dbReference>
<dbReference type="InterPro" id="IPR029787">
    <property type="entry name" value="Nucleotide_cyclase"/>
</dbReference>
<evidence type="ECO:0000259" key="1">
    <source>
        <dbReference type="PROSITE" id="PS50113"/>
    </source>
</evidence>
<proteinExistence type="predicted"/>
<reference evidence="5 6" key="1">
    <citation type="submission" date="2019-12" db="EMBL/GenBank/DDBJ databases">
        <title>Comparative genomics gives insights into the taxonomy of the Azoarcus-Aromatoleum group and reveals separate origins of nif in the plant-associated Azoarcus and non-plant-associated Aromatoleum sub-groups.</title>
        <authorList>
            <person name="Lafos M."/>
            <person name="Maluk M."/>
            <person name="Batista M."/>
            <person name="Junghare M."/>
            <person name="Carmona M."/>
            <person name="Faoro H."/>
            <person name="Cruz L.M."/>
            <person name="Battistoni F."/>
            <person name="De Souza E."/>
            <person name="Pedrosa F."/>
            <person name="Chen W.-M."/>
            <person name="Poole P.S."/>
            <person name="Dixon R.A."/>
            <person name="James E.K."/>
        </authorList>
    </citation>
    <scope>NUCLEOTIDE SEQUENCE [LARGE SCALE GENOMIC DNA]</scope>
    <source>
        <strain evidence="5 6">Td21</strain>
    </source>
</reference>
<dbReference type="Gene3D" id="3.20.20.450">
    <property type="entry name" value="EAL domain"/>
    <property type="match status" value="1"/>
</dbReference>
<dbReference type="Gene3D" id="3.30.70.270">
    <property type="match status" value="1"/>
</dbReference>
<dbReference type="Gene3D" id="6.10.340.10">
    <property type="match status" value="1"/>
</dbReference>
<evidence type="ECO:0000259" key="2">
    <source>
        <dbReference type="PROSITE" id="PS50883"/>
    </source>
</evidence>
<dbReference type="Gene3D" id="3.30.450.20">
    <property type="entry name" value="PAS domain"/>
    <property type="match status" value="1"/>
</dbReference>
<dbReference type="PROSITE" id="PS50113">
    <property type="entry name" value="PAC"/>
    <property type="match status" value="1"/>
</dbReference>
<dbReference type="Pfam" id="PF00672">
    <property type="entry name" value="HAMP"/>
    <property type="match status" value="1"/>
</dbReference>
<dbReference type="InterPro" id="IPR013655">
    <property type="entry name" value="PAS_fold_3"/>
</dbReference>
<evidence type="ECO:0000313" key="6">
    <source>
        <dbReference type="Proteomes" id="UP000623795"/>
    </source>
</evidence>
<dbReference type="CDD" id="cd01948">
    <property type="entry name" value="EAL"/>
    <property type="match status" value="1"/>
</dbReference>
<dbReference type="InterPro" id="IPR003660">
    <property type="entry name" value="HAMP_dom"/>
</dbReference>
<dbReference type="InterPro" id="IPR035965">
    <property type="entry name" value="PAS-like_dom_sf"/>
</dbReference>
<accession>A0ABX1Q5C7</accession>
<comment type="caution">
    <text evidence="5">The sequence shown here is derived from an EMBL/GenBank/DDBJ whole genome shotgun (WGS) entry which is preliminary data.</text>
</comment>
<dbReference type="SMART" id="SM00267">
    <property type="entry name" value="GGDEF"/>
    <property type="match status" value="1"/>
</dbReference>
<dbReference type="InterPro" id="IPR001633">
    <property type="entry name" value="EAL_dom"/>
</dbReference>
<dbReference type="CDD" id="cd00130">
    <property type="entry name" value="PAS"/>
    <property type="match status" value="1"/>
</dbReference>
<dbReference type="CDD" id="cd06225">
    <property type="entry name" value="HAMP"/>
    <property type="match status" value="1"/>
</dbReference>
<evidence type="ECO:0000259" key="4">
    <source>
        <dbReference type="PROSITE" id="PS50887"/>
    </source>
</evidence>
<dbReference type="PANTHER" id="PTHR44757:SF2">
    <property type="entry name" value="BIOFILM ARCHITECTURE MAINTENANCE PROTEIN MBAA"/>
    <property type="match status" value="1"/>
</dbReference>
<dbReference type="Pfam" id="PF08447">
    <property type="entry name" value="PAS_3"/>
    <property type="match status" value="1"/>
</dbReference>
<dbReference type="InterPro" id="IPR052155">
    <property type="entry name" value="Biofilm_reg_signaling"/>
</dbReference>
<dbReference type="SUPFAM" id="SSF55073">
    <property type="entry name" value="Nucleotide cyclase"/>
    <property type="match status" value="1"/>
</dbReference>
<keyword evidence="6" id="KW-1185">Reference proteome</keyword>
<dbReference type="PROSITE" id="PS50887">
    <property type="entry name" value="GGDEF"/>
    <property type="match status" value="1"/>
</dbReference>
<dbReference type="PANTHER" id="PTHR44757">
    <property type="entry name" value="DIGUANYLATE CYCLASE DGCP"/>
    <property type="match status" value="1"/>
</dbReference>
<dbReference type="RefSeq" id="WP_169257802.1">
    <property type="nucleotide sequence ID" value="NZ_WTVN01000043.1"/>
</dbReference>
<dbReference type="SMART" id="SM00052">
    <property type="entry name" value="EAL"/>
    <property type="match status" value="1"/>
</dbReference>
<protein>
    <submittedName>
        <fullName evidence="5">EAL domain-containing protein</fullName>
    </submittedName>
</protein>
<evidence type="ECO:0000313" key="5">
    <source>
        <dbReference type="EMBL" id="NMG45971.1"/>
    </source>
</evidence>
<dbReference type="InterPro" id="IPR000700">
    <property type="entry name" value="PAS-assoc_C"/>
</dbReference>
<dbReference type="InterPro" id="IPR035919">
    <property type="entry name" value="EAL_sf"/>
</dbReference>
<feature type="domain" description="HAMP" evidence="3">
    <location>
        <begin position="185"/>
        <end position="237"/>
    </location>
</feature>
<dbReference type="InterPro" id="IPR043128">
    <property type="entry name" value="Rev_trsase/Diguanyl_cyclase"/>
</dbReference>
<gene>
    <name evidence="5" type="ORF">GPA22_19825</name>
</gene>
<dbReference type="InterPro" id="IPR000014">
    <property type="entry name" value="PAS"/>
</dbReference>
<dbReference type="Pfam" id="PF00563">
    <property type="entry name" value="EAL"/>
    <property type="match status" value="1"/>
</dbReference>
<dbReference type="SMART" id="SM00086">
    <property type="entry name" value="PAC"/>
    <property type="match status" value="1"/>
</dbReference>
<dbReference type="PROSITE" id="PS50883">
    <property type="entry name" value="EAL"/>
    <property type="match status" value="1"/>
</dbReference>
<feature type="domain" description="PAC" evidence="1">
    <location>
        <begin position="325"/>
        <end position="377"/>
    </location>
</feature>
<dbReference type="SUPFAM" id="SSF141868">
    <property type="entry name" value="EAL domain-like"/>
    <property type="match status" value="1"/>
</dbReference>
<feature type="domain" description="GGDEF" evidence="4">
    <location>
        <begin position="410"/>
        <end position="545"/>
    </location>
</feature>
<dbReference type="InterPro" id="IPR000160">
    <property type="entry name" value="GGDEF_dom"/>
</dbReference>
<dbReference type="SMART" id="SM00304">
    <property type="entry name" value="HAMP"/>
    <property type="match status" value="1"/>
</dbReference>
<dbReference type="NCBIfam" id="TIGR00229">
    <property type="entry name" value="sensory_box"/>
    <property type="match status" value="1"/>
</dbReference>